<dbReference type="RefSeq" id="WP_377966161.1">
    <property type="nucleotide sequence ID" value="NZ_JBHZOL010000086.1"/>
</dbReference>
<dbReference type="InterPro" id="IPR039448">
    <property type="entry name" value="Beta_helix"/>
</dbReference>
<dbReference type="Proteomes" id="UP001600165">
    <property type="component" value="Unassembled WGS sequence"/>
</dbReference>
<dbReference type="Pfam" id="PF20009">
    <property type="entry name" value="GEVED"/>
    <property type="match status" value="1"/>
</dbReference>
<comment type="caution">
    <text evidence="4">The sequence shown here is derived from an EMBL/GenBank/DDBJ whole genome shotgun (WGS) entry which is preliminary data.</text>
</comment>
<dbReference type="InterPro" id="IPR006626">
    <property type="entry name" value="PbH1"/>
</dbReference>
<evidence type="ECO:0000259" key="3">
    <source>
        <dbReference type="Pfam" id="PF20009"/>
    </source>
</evidence>
<gene>
    <name evidence="4" type="ORF">ACFVKH_14220</name>
</gene>
<sequence>MNSTQEASSRKTRLNRYTRLFLLLSLFTGGTLLGMLPALAGTLAGVEIRNTAVGSFEDPNNPGNLQQVTSNEVIVTVAEVAGITVTSTGTVEAASGVTGAGPSQGDGTFNPEDVVYFTYTLTNVGNDPTQFFIPDAPASISGGTQQGAIEIVAYDPDGANGATAATDLSGSPISVPSGGVSTGDAAALGLPNGSIPPGGTVTIRVPVKLNSTLNAGDTVTVVIGDTTPVGDQNQPYSDGGVNRDVYTQDNQNGDTVDIPATATVEQETANAPINGEREASASQDLTVGATAVAVSDYGDAPDSYGDASHTLPNTPTVYLGSTLPDGESDTQLGGDGGVGADGDDTDGTDDDDGVTRSGSDLQGQVFTAGSTVTLDIATTGSGNLSAWVDWNANGTFESGEAIALDITDGGANDADGTANNVIELSVNVPSNASLGETYARFRYGTDTGLGPTGAASAGEVEDYQITINSSTPIISGRIFEDINYGGGAGRNYTTANAAYSAADVGTQATIELRDSDGTNCGSNVISNPVTANATTGAFSFTGLYSGSLQPNTAYCIRVVNDTVKSNRPSNSTGQQIIPVQTFRTESPSGTGSLTAITNEVGGRFPADQDTPAYNFDATPGGQTTQSWSIVRMPATGGVSGIDFGFNFDTVVNTRTSGQGSLEQFIRNSNELDNTNLVQAGQTAGKEVSIFMIPTAQLTNGVAVIQPTANFSAITDDDTTIDGTTQTSNIGDSNAGSFGYIGPVGTGADNIEGTGDEPTLSGLNRPEVEIRGQNSRAIGLDLQGNNETIRGISIYGYGDSTGPLAGDIVVRGTGALIEDNLIGTPATSLSDPGAGTRSNAAHVYLNANSESTIQNNIIAYSGRRGIFSTESANVVTTITGNEILSNNRTLNYEGGGIEFTSFAGNFGVPAGTVTSPQGIISGNLITGHSAGIEGADCGLEFNGTTNASMTVIDNTFSDNWNGICGYTFKTPNPHDNAVTIQNNVIKENDGPGIGITRLRGFTITRNSIYDNGGLGIDLDAGANDGAYVSVQDGPGNDAIDYPVITSTTLSAGTLQVEGFVGSNPAGSPTFANTLLEFFIADNDPADQDGEVVVGDGLNVPHGEGRTYLGSCLADGNGLFSCSFSNAGTLGLTDPNNITATTTDSNNYTSQFGAIITPPVASNPALTLVKRLTAINGIPISSTVDDVYDNPATTAADESQFDNHPYWPAPLDGSTNISTYLAGDISRSDIQPGDELEYTIYFLSNGDAPLTNLNICDMVPTYTTYVPGSMTLQLGSDPSATSLSDTGLDTDAGEFFTSGNLPSIPCPNPTNDNGAVVFTLVEAPATLPNATSAGNPNNSYGYVRFRVQVDSTQLP</sequence>
<evidence type="ECO:0000313" key="4">
    <source>
        <dbReference type="EMBL" id="MFE4107445.1"/>
    </source>
</evidence>
<name>A0ABW6IIL1_9CYAN</name>
<dbReference type="InterPro" id="IPR047589">
    <property type="entry name" value="DUF11_rpt"/>
</dbReference>
<feature type="domain" description="GEVED" evidence="3">
    <location>
        <begin position="383"/>
        <end position="466"/>
    </location>
</feature>
<dbReference type="SUPFAM" id="SSF51126">
    <property type="entry name" value="Pectin lyase-like"/>
    <property type="match status" value="1"/>
</dbReference>
<dbReference type="Pfam" id="PF13229">
    <property type="entry name" value="Beta_helix"/>
    <property type="match status" value="1"/>
</dbReference>
<dbReference type="EMBL" id="JBHZOL010000086">
    <property type="protein sequence ID" value="MFE4107445.1"/>
    <property type="molecule type" value="Genomic_DNA"/>
</dbReference>
<proteinExistence type="predicted"/>
<evidence type="ECO:0000256" key="1">
    <source>
        <dbReference type="SAM" id="MobiDB-lite"/>
    </source>
</evidence>
<feature type="domain" description="Right handed beta helix" evidence="2">
    <location>
        <begin position="841"/>
        <end position="1022"/>
    </location>
</feature>
<evidence type="ECO:0000259" key="2">
    <source>
        <dbReference type="Pfam" id="PF13229"/>
    </source>
</evidence>
<evidence type="ECO:0000313" key="5">
    <source>
        <dbReference type="Proteomes" id="UP001600165"/>
    </source>
</evidence>
<dbReference type="InterPro" id="IPR011050">
    <property type="entry name" value="Pectin_lyase_fold/virulence"/>
</dbReference>
<keyword evidence="5" id="KW-1185">Reference proteome</keyword>
<reference evidence="4 5" key="1">
    <citation type="submission" date="2024-10" db="EMBL/GenBank/DDBJ databases">
        <authorList>
            <person name="Ratan Roy A."/>
            <person name="Morales Sandoval P.H."/>
            <person name="De Los Santos Villalobos S."/>
            <person name="Chakraborty S."/>
            <person name="Mukherjee J."/>
        </authorList>
    </citation>
    <scope>NUCLEOTIDE SEQUENCE [LARGE SCALE GENOMIC DNA]</scope>
    <source>
        <strain evidence="4 5">S1</strain>
    </source>
</reference>
<organism evidence="4 5">
    <name type="scientific">Almyronema epifaneia S1</name>
    <dbReference type="NCBI Taxonomy" id="2991925"/>
    <lineage>
        <taxon>Bacteria</taxon>
        <taxon>Bacillati</taxon>
        <taxon>Cyanobacteriota</taxon>
        <taxon>Cyanophyceae</taxon>
        <taxon>Nodosilineales</taxon>
        <taxon>Nodosilineaceae</taxon>
        <taxon>Almyronema</taxon>
        <taxon>Almyronema epifaneia</taxon>
    </lineage>
</organism>
<dbReference type="InterPro" id="IPR012334">
    <property type="entry name" value="Pectin_lyas_fold"/>
</dbReference>
<accession>A0ABW6IIL1</accession>
<dbReference type="NCBIfam" id="TIGR01451">
    <property type="entry name" value="B_ant_repeat"/>
    <property type="match status" value="1"/>
</dbReference>
<protein>
    <submittedName>
        <fullName evidence="4">Beta strand repeat-containing protein</fullName>
    </submittedName>
</protein>
<feature type="compositionally biased region" description="Acidic residues" evidence="1">
    <location>
        <begin position="341"/>
        <end position="352"/>
    </location>
</feature>
<dbReference type="Gene3D" id="2.160.20.10">
    <property type="entry name" value="Single-stranded right-handed beta-helix, Pectin lyase-like"/>
    <property type="match status" value="1"/>
</dbReference>
<dbReference type="InterPro" id="IPR045474">
    <property type="entry name" value="GEVED"/>
</dbReference>
<feature type="region of interest" description="Disordered" evidence="1">
    <location>
        <begin position="303"/>
        <end position="361"/>
    </location>
</feature>
<dbReference type="SMART" id="SM00710">
    <property type="entry name" value="PbH1"/>
    <property type="match status" value="7"/>
</dbReference>